<reference evidence="1 2" key="1">
    <citation type="submission" date="2020-04" db="EMBL/GenBank/DDBJ databases">
        <authorList>
            <person name="De Canck E."/>
        </authorList>
    </citation>
    <scope>NUCLEOTIDE SEQUENCE [LARGE SCALE GENOMIC DNA]</scope>
    <source>
        <strain evidence="1 2">LMG 26788</strain>
    </source>
</reference>
<evidence type="ECO:0008006" key="3">
    <source>
        <dbReference type="Google" id="ProtNLM"/>
    </source>
</evidence>
<keyword evidence="2" id="KW-1185">Reference proteome</keyword>
<sequence>MRRPESFMPQFKSSSLLAAMAPHTTARPERPVLHVHPEGDPARARVEAYIHERYRQRFGAQLKHWMPSLVSLRIGEEILAAAGYRDAREPLFLERYLAAPIERYLSERGLPVARAHIVETGQFAAARPGAGRLLVPLLADHLHRGGFEWAVGTLTKELHHLFSRMGLAHQPLAIATARGLDAADRKDWGTYYEHEPKVFAGRLDAILAHIPEREA</sequence>
<accession>A0A6S7E3Q6</accession>
<evidence type="ECO:0000313" key="1">
    <source>
        <dbReference type="EMBL" id="CAB3894648.1"/>
    </source>
</evidence>
<dbReference type="Pfam" id="PF12261">
    <property type="entry name" value="T_hemolysin"/>
    <property type="match status" value="1"/>
</dbReference>
<dbReference type="EMBL" id="CADIKZ010000011">
    <property type="protein sequence ID" value="CAB3894648.1"/>
    <property type="molecule type" value="Genomic_DNA"/>
</dbReference>
<dbReference type="AlphaFoldDB" id="A0A6S7E3Q6"/>
<gene>
    <name evidence="1" type="ORF">LMG26788_03956</name>
</gene>
<name>A0A6S7E3Q6_9BURK</name>
<dbReference type="Proteomes" id="UP000494203">
    <property type="component" value="Unassembled WGS sequence"/>
</dbReference>
<dbReference type="InterPro" id="IPR022050">
    <property type="entry name" value="T_hemolysin"/>
</dbReference>
<protein>
    <recommendedName>
        <fullName evidence="3">Thermostable hemolysin</fullName>
    </recommendedName>
</protein>
<proteinExistence type="predicted"/>
<organism evidence="1 2">
    <name type="scientific">Achromobacter pulmonis</name>
    <dbReference type="NCBI Taxonomy" id="1389932"/>
    <lineage>
        <taxon>Bacteria</taxon>
        <taxon>Pseudomonadati</taxon>
        <taxon>Pseudomonadota</taxon>
        <taxon>Betaproteobacteria</taxon>
        <taxon>Burkholderiales</taxon>
        <taxon>Alcaligenaceae</taxon>
        <taxon>Achromobacter</taxon>
    </lineage>
</organism>
<evidence type="ECO:0000313" key="2">
    <source>
        <dbReference type="Proteomes" id="UP000494203"/>
    </source>
</evidence>